<evidence type="ECO:0000313" key="1">
    <source>
        <dbReference type="EMBL" id="KAJ5440231.1"/>
    </source>
</evidence>
<gene>
    <name evidence="1" type="ORF">N7458_011229</name>
</gene>
<reference evidence="1" key="1">
    <citation type="submission" date="2022-12" db="EMBL/GenBank/DDBJ databases">
        <authorList>
            <person name="Petersen C."/>
        </authorList>
    </citation>
    <scope>NUCLEOTIDE SEQUENCE</scope>
    <source>
        <strain evidence="1">IBT 16125</strain>
    </source>
</reference>
<dbReference type="Proteomes" id="UP001213681">
    <property type="component" value="Unassembled WGS sequence"/>
</dbReference>
<protein>
    <submittedName>
        <fullName evidence="1">Quinate permease</fullName>
    </submittedName>
</protein>
<dbReference type="Gene3D" id="1.20.1250.20">
    <property type="entry name" value="MFS general substrate transporter like domains"/>
    <property type="match status" value="1"/>
</dbReference>
<dbReference type="GeneID" id="81604854"/>
<organism evidence="1 2">
    <name type="scientific">Penicillium daleae</name>
    <dbReference type="NCBI Taxonomy" id="63821"/>
    <lineage>
        <taxon>Eukaryota</taxon>
        <taxon>Fungi</taxon>
        <taxon>Dikarya</taxon>
        <taxon>Ascomycota</taxon>
        <taxon>Pezizomycotina</taxon>
        <taxon>Eurotiomycetes</taxon>
        <taxon>Eurotiomycetidae</taxon>
        <taxon>Eurotiales</taxon>
        <taxon>Aspergillaceae</taxon>
        <taxon>Penicillium</taxon>
    </lineage>
</organism>
<proteinExistence type="predicted"/>
<comment type="caution">
    <text evidence="1">The sequence shown here is derived from an EMBL/GenBank/DDBJ whole genome shotgun (WGS) entry which is preliminary data.</text>
</comment>
<accession>A0AAD6G0X0</accession>
<name>A0AAD6G0X0_9EURO</name>
<sequence length="83" mass="9659">MKFYILFVVGNFTNSIFFWAMLPETKQLPLEEMNKLFTESPWFIGNSTKSEHLVTETSILAQRIENNGLEDQSDMTEHKELTA</sequence>
<reference evidence="1" key="2">
    <citation type="journal article" date="2023" name="IMA Fungus">
        <title>Comparative genomic study of the Penicillium genus elucidates a diverse pangenome and 15 lateral gene transfer events.</title>
        <authorList>
            <person name="Petersen C."/>
            <person name="Sorensen T."/>
            <person name="Nielsen M.R."/>
            <person name="Sondergaard T.E."/>
            <person name="Sorensen J.L."/>
            <person name="Fitzpatrick D.A."/>
            <person name="Frisvad J.C."/>
            <person name="Nielsen K.L."/>
        </authorList>
    </citation>
    <scope>NUCLEOTIDE SEQUENCE</scope>
    <source>
        <strain evidence="1">IBT 16125</strain>
    </source>
</reference>
<keyword evidence="2" id="KW-1185">Reference proteome</keyword>
<dbReference type="AlphaFoldDB" id="A0AAD6G0X0"/>
<dbReference type="EMBL" id="JAPVEA010000008">
    <property type="protein sequence ID" value="KAJ5440231.1"/>
    <property type="molecule type" value="Genomic_DNA"/>
</dbReference>
<dbReference type="InterPro" id="IPR036259">
    <property type="entry name" value="MFS_trans_sf"/>
</dbReference>
<dbReference type="RefSeq" id="XP_056763460.1">
    <property type="nucleotide sequence ID" value="XM_056914611.1"/>
</dbReference>
<evidence type="ECO:0000313" key="2">
    <source>
        <dbReference type="Proteomes" id="UP001213681"/>
    </source>
</evidence>